<feature type="transmembrane region" description="Helical" evidence="6">
    <location>
        <begin position="159"/>
        <end position="180"/>
    </location>
</feature>
<evidence type="ECO:0000313" key="8">
    <source>
        <dbReference type="EMBL" id="KAG0291754.1"/>
    </source>
</evidence>
<feature type="transmembrane region" description="Helical" evidence="6">
    <location>
        <begin position="525"/>
        <end position="547"/>
    </location>
</feature>
<gene>
    <name evidence="8" type="ORF">BGZ96_004870</name>
</gene>
<dbReference type="EMBL" id="JAAAIM010000226">
    <property type="protein sequence ID" value="KAG0291754.1"/>
    <property type="molecule type" value="Genomic_DNA"/>
</dbReference>
<dbReference type="Proteomes" id="UP001194696">
    <property type="component" value="Unassembled WGS sequence"/>
</dbReference>
<feature type="transmembrane region" description="Helical" evidence="6">
    <location>
        <begin position="260"/>
        <end position="280"/>
    </location>
</feature>
<dbReference type="Gene3D" id="1.20.1250.20">
    <property type="entry name" value="MFS general substrate transporter like domains"/>
    <property type="match status" value="1"/>
</dbReference>
<feature type="transmembrane region" description="Helical" evidence="6">
    <location>
        <begin position="106"/>
        <end position="123"/>
    </location>
</feature>
<evidence type="ECO:0000256" key="1">
    <source>
        <dbReference type="ARBA" id="ARBA00004127"/>
    </source>
</evidence>
<dbReference type="InterPro" id="IPR020846">
    <property type="entry name" value="MFS_dom"/>
</dbReference>
<keyword evidence="3 6" id="KW-0812">Transmembrane</keyword>
<organism evidence="8 9">
    <name type="scientific">Linnemannia gamsii</name>
    <dbReference type="NCBI Taxonomy" id="64522"/>
    <lineage>
        <taxon>Eukaryota</taxon>
        <taxon>Fungi</taxon>
        <taxon>Fungi incertae sedis</taxon>
        <taxon>Mucoromycota</taxon>
        <taxon>Mortierellomycotina</taxon>
        <taxon>Mortierellomycetes</taxon>
        <taxon>Mortierellales</taxon>
        <taxon>Mortierellaceae</taxon>
        <taxon>Linnemannia</taxon>
    </lineage>
</organism>
<feature type="transmembrane region" description="Helical" evidence="6">
    <location>
        <begin position="456"/>
        <end position="479"/>
    </location>
</feature>
<dbReference type="Pfam" id="PF07690">
    <property type="entry name" value="MFS_1"/>
    <property type="match status" value="1"/>
</dbReference>
<feature type="transmembrane region" description="Helical" evidence="6">
    <location>
        <begin position="425"/>
        <end position="444"/>
    </location>
</feature>
<accession>A0ABQ7K6L1</accession>
<feature type="transmembrane region" description="Helical" evidence="6">
    <location>
        <begin position="192"/>
        <end position="214"/>
    </location>
</feature>
<sequence length="562" mass="60624">MGAQEKQPVTTMPSVTTIPSVHSESTLAMPEMAEKKIDSASAHGQLDPGPPQLADQDVVTLPFKELIVVFIGLMLGVFLSSLDQTIVSVCTTKIANEFKSLNDVPWVGTAYLLTSTAFQPLYGRFSDIFGRKSTFLFAIVVFLIGSALCGASQNMTMMIVSRGISGVGAGGIMSMVMIIITDLVSLRDRGKYQGMIGAVFGVSSVIGPLLGGVFTDHASWRWAFFINLPIGAITIIAVVKLLHLPRATGSFKEKIKRIDILGSITLVTGLVLVLLPLNWGGSTHPWNSPIIIGLFCAGFIVLFTFCMIEWKQAAEPIIPFRLFKNRTNVAVFASSFFMGMGFFGVMFFMPLYFQIVRQESATSAGLEMLPLVGGLLLTSISSGFMVSKWGQYRPFIWVGFILATAGIGLLTLLQVDSNRGSQIGFMLLIGLGLGLCMQTMMLAIQSSVATKDIAVATANATFFRTVGSVMGVAIAGTVFNNGVKTHLAPIIMQYPEVAKVIGDSYLAPSFGPVLEHQILDAYMQAIRSAFVVCVPFMGLGFLSSLFIQHNKLRRALGPTPME</sequence>
<evidence type="ECO:0000256" key="6">
    <source>
        <dbReference type="SAM" id="Phobius"/>
    </source>
</evidence>
<keyword evidence="5 6" id="KW-0472">Membrane</keyword>
<dbReference type="PRINTS" id="PR01036">
    <property type="entry name" value="TCRTETB"/>
</dbReference>
<feature type="transmembrane region" description="Helical" evidence="6">
    <location>
        <begin position="66"/>
        <end position="86"/>
    </location>
</feature>
<evidence type="ECO:0000259" key="7">
    <source>
        <dbReference type="PROSITE" id="PS50850"/>
    </source>
</evidence>
<feature type="transmembrane region" description="Helical" evidence="6">
    <location>
        <begin position="329"/>
        <end position="353"/>
    </location>
</feature>
<dbReference type="PANTHER" id="PTHR23501">
    <property type="entry name" value="MAJOR FACILITATOR SUPERFAMILY"/>
    <property type="match status" value="1"/>
</dbReference>
<protein>
    <recommendedName>
        <fullName evidence="7">Major facilitator superfamily (MFS) profile domain-containing protein</fullName>
    </recommendedName>
</protein>
<dbReference type="InterPro" id="IPR036259">
    <property type="entry name" value="MFS_trans_sf"/>
</dbReference>
<keyword evidence="2" id="KW-0813">Transport</keyword>
<feature type="transmembrane region" description="Helical" evidence="6">
    <location>
        <begin position="286"/>
        <end position="308"/>
    </location>
</feature>
<dbReference type="PROSITE" id="PS50850">
    <property type="entry name" value="MFS"/>
    <property type="match status" value="1"/>
</dbReference>
<comment type="caution">
    <text evidence="8">The sequence shown here is derived from an EMBL/GenBank/DDBJ whole genome shotgun (WGS) entry which is preliminary data.</text>
</comment>
<feature type="domain" description="Major facilitator superfamily (MFS) profile" evidence="7">
    <location>
        <begin position="69"/>
        <end position="552"/>
    </location>
</feature>
<name>A0ABQ7K6L1_9FUNG</name>
<evidence type="ECO:0000313" key="9">
    <source>
        <dbReference type="Proteomes" id="UP001194696"/>
    </source>
</evidence>
<evidence type="ECO:0000256" key="5">
    <source>
        <dbReference type="ARBA" id="ARBA00023136"/>
    </source>
</evidence>
<reference evidence="8 9" key="1">
    <citation type="journal article" date="2020" name="Fungal Divers.">
        <title>Resolving the Mortierellaceae phylogeny through synthesis of multi-gene phylogenetics and phylogenomics.</title>
        <authorList>
            <person name="Vandepol N."/>
            <person name="Liber J."/>
            <person name="Desiro A."/>
            <person name="Na H."/>
            <person name="Kennedy M."/>
            <person name="Barry K."/>
            <person name="Grigoriev I.V."/>
            <person name="Miller A.N."/>
            <person name="O'Donnell K."/>
            <person name="Stajich J.E."/>
            <person name="Bonito G."/>
        </authorList>
    </citation>
    <scope>NUCLEOTIDE SEQUENCE [LARGE SCALE GENOMIC DNA]</scope>
    <source>
        <strain evidence="8 9">AD045</strain>
    </source>
</reference>
<keyword evidence="4 6" id="KW-1133">Transmembrane helix</keyword>
<feature type="transmembrane region" description="Helical" evidence="6">
    <location>
        <begin position="394"/>
        <end position="413"/>
    </location>
</feature>
<feature type="transmembrane region" description="Helical" evidence="6">
    <location>
        <begin position="135"/>
        <end position="153"/>
    </location>
</feature>
<dbReference type="PANTHER" id="PTHR23501:SF191">
    <property type="entry name" value="VACUOLAR BASIC AMINO ACID TRANSPORTER 4"/>
    <property type="match status" value="1"/>
</dbReference>
<feature type="transmembrane region" description="Helical" evidence="6">
    <location>
        <begin position="220"/>
        <end position="239"/>
    </location>
</feature>
<evidence type="ECO:0000256" key="2">
    <source>
        <dbReference type="ARBA" id="ARBA00022448"/>
    </source>
</evidence>
<comment type="subcellular location">
    <subcellularLocation>
        <location evidence="1">Endomembrane system</location>
        <topology evidence="1">Multi-pass membrane protein</topology>
    </subcellularLocation>
</comment>
<feature type="transmembrane region" description="Helical" evidence="6">
    <location>
        <begin position="368"/>
        <end position="387"/>
    </location>
</feature>
<dbReference type="InterPro" id="IPR011701">
    <property type="entry name" value="MFS"/>
</dbReference>
<dbReference type="CDD" id="cd17502">
    <property type="entry name" value="MFS_Azr1_MDR_like"/>
    <property type="match status" value="1"/>
</dbReference>
<evidence type="ECO:0000256" key="3">
    <source>
        <dbReference type="ARBA" id="ARBA00022692"/>
    </source>
</evidence>
<dbReference type="SUPFAM" id="SSF103473">
    <property type="entry name" value="MFS general substrate transporter"/>
    <property type="match status" value="1"/>
</dbReference>
<dbReference type="Gene3D" id="1.20.1720.10">
    <property type="entry name" value="Multidrug resistance protein D"/>
    <property type="match status" value="1"/>
</dbReference>
<keyword evidence="9" id="KW-1185">Reference proteome</keyword>
<evidence type="ECO:0000256" key="4">
    <source>
        <dbReference type="ARBA" id="ARBA00022989"/>
    </source>
</evidence>
<proteinExistence type="predicted"/>